<dbReference type="PANTHER" id="PTHR46320:SF1">
    <property type="entry name" value="GLYCEROPHOSPHODIESTER PHOSPHODIESTERASE 1"/>
    <property type="match status" value="1"/>
</dbReference>
<dbReference type="GO" id="GO:0008889">
    <property type="term" value="F:glycerophosphodiester phosphodiesterase activity"/>
    <property type="evidence" value="ECO:0007669"/>
    <property type="project" value="TreeGrafter"/>
</dbReference>
<dbReference type="GO" id="GO:0005886">
    <property type="term" value="C:plasma membrane"/>
    <property type="evidence" value="ECO:0007669"/>
    <property type="project" value="TreeGrafter"/>
</dbReference>
<accession>A0A917HU84</accession>
<name>A0A917HU84_9SPHI</name>
<protein>
    <submittedName>
        <fullName evidence="2">Glycerophosphoryl diester phosphodiesterase</fullName>
    </submittedName>
</protein>
<sequence length="304" mass="32976">MLLAGASPGNAQEPMHTMDFQHPNALKAFLRYQADRPVLISAHRGGAAPGYPENSIHTFARTLSYTPAFMEVDPRYTKDGQVVLLHDDTLSRMTTGRGKVIDYTLAELRQLYLKDVDGRTTPFAVNTLAEALQWAKGKTVLILDQKGIPALERARLLVMQNAKAHAMLIVYSVEDAAAVYRYDPEIMMEVMVPSLEALAAFQAAGVPMENIVAFVGHKPPKDPAVVVGIQEVGVTPARGTSFELDRAYTSGRISRGELHAGYLALVASGVAMLESDLATEAGMAVQAAWDADSQREPPKLTADE</sequence>
<dbReference type="PROSITE" id="PS51704">
    <property type="entry name" value="GP_PDE"/>
    <property type="match status" value="1"/>
</dbReference>
<evidence type="ECO:0000259" key="1">
    <source>
        <dbReference type="PROSITE" id="PS51704"/>
    </source>
</evidence>
<reference evidence="2" key="1">
    <citation type="journal article" date="2014" name="Int. J. Syst. Evol. Microbiol.">
        <title>Complete genome sequence of Corynebacterium casei LMG S-19264T (=DSM 44701T), isolated from a smear-ripened cheese.</title>
        <authorList>
            <consortium name="US DOE Joint Genome Institute (JGI-PGF)"/>
            <person name="Walter F."/>
            <person name="Albersmeier A."/>
            <person name="Kalinowski J."/>
            <person name="Ruckert C."/>
        </authorList>
    </citation>
    <scope>NUCLEOTIDE SEQUENCE</scope>
    <source>
        <strain evidence="2">CGMCC 1.12195</strain>
    </source>
</reference>
<dbReference type="CDD" id="cd08566">
    <property type="entry name" value="GDPD_AtGDE_like"/>
    <property type="match status" value="1"/>
</dbReference>
<dbReference type="Proteomes" id="UP000660862">
    <property type="component" value="Unassembled WGS sequence"/>
</dbReference>
<keyword evidence="3" id="KW-1185">Reference proteome</keyword>
<dbReference type="SUPFAM" id="SSF51695">
    <property type="entry name" value="PLC-like phosphodiesterases"/>
    <property type="match status" value="1"/>
</dbReference>
<dbReference type="Pfam" id="PF03009">
    <property type="entry name" value="GDPD"/>
    <property type="match status" value="1"/>
</dbReference>
<dbReference type="Gene3D" id="3.20.20.190">
    <property type="entry name" value="Phosphatidylinositol (PI) phosphodiesterase"/>
    <property type="match status" value="1"/>
</dbReference>
<proteinExistence type="predicted"/>
<organism evidence="2 3">
    <name type="scientific">Parapedobacter pyrenivorans</name>
    <dbReference type="NCBI Taxonomy" id="1305674"/>
    <lineage>
        <taxon>Bacteria</taxon>
        <taxon>Pseudomonadati</taxon>
        <taxon>Bacteroidota</taxon>
        <taxon>Sphingobacteriia</taxon>
        <taxon>Sphingobacteriales</taxon>
        <taxon>Sphingobacteriaceae</taxon>
        <taxon>Parapedobacter</taxon>
    </lineage>
</organism>
<dbReference type="PANTHER" id="PTHR46320">
    <property type="entry name" value="GLYCEROPHOSPHODIESTER PHOSPHODIESTERASE 1"/>
    <property type="match status" value="1"/>
</dbReference>
<dbReference type="EMBL" id="BMER01000002">
    <property type="protein sequence ID" value="GGG89362.1"/>
    <property type="molecule type" value="Genomic_DNA"/>
</dbReference>
<reference evidence="2" key="2">
    <citation type="submission" date="2020-09" db="EMBL/GenBank/DDBJ databases">
        <authorList>
            <person name="Sun Q."/>
            <person name="Zhou Y."/>
        </authorList>
    </citation>
    <scope>NUCLEOTIDE SEQUENCE</scope>
    <source>
        <strain evidence="2">CGMCC 1.12195</strain>
    </source>
</reference>
<dbReference type="GO" id="GO:0070291">
    <property type="term" value="P:N-acylethanolamine metabolic process"/>
    <property type="evidence" value="ECO:0007669"/>
    <property type="project" value="TreeGrafter"/>
</dbReference>
<comment type="caution">
    <text evidence="2">The sequence shown here is derived from an EMBL/GenBank/DDBJ whole genome shotgun (WGS) entry which is preliminary data.</text>
</comment>
<dbReference type="GO" id="GO:0006580">
    <property type="term" value="P:ethanolamine metabolic process"/>
    <property type="evidence" value="ECO:0007669"/>
    <property type="project" value="TreeGrafter"/>
</dbReference>
<dbReference type="InterPro" id="IPR017946">
    <property type="entry name" value="PLC-like_Pdiesterase_TIM-brl"/>
</dbReference>
<gene>
    <name evidence="2" type="ORF">GCM10007415_24400</name>
</gene>
<dbReference type="AlphaFoldDB" id="A0A917HU84"/>
<dbReference type="GO" id="GO:0006644">
    <property type="term" value="P:phospholipid metabolic process"/>
    <property type="evidence" value="ECO:0007669"/>
    <property type="project" value="TreeGrafter"/>
</dbReference>
<feature type="domain" description="GP-PDE" evidence="1">
    <location>
        <begin position="38"/>
        <end position="304"/>
    </location>
</feature>
<dbReference type="InterPro" id="IPR030395">
    <property type="entry name" value="GP_PDE_dom"/>
</dbReference>
<evidence type="ECO:0000313" key="3">
    <source>
        <dbReference type="Proteomes" id="UP000660862"/>
    </source>
</evidence>
<evidence type="ECO:0000313" key="2">
    <source>
        <dbReference type="EMBL" id="GGG89362.1"/>
    </source>
</evidence>